<dbReference type="Pfam" id="PF00465">
    <property type="entry name" value="Fe-ADH"/>
    <property type="match status" value="1"/>
</dbReference>
<dbReference type="GeneID" id="82205637"/>
<dbReference type="SUPFAM" id="SSF56796">
    <property type="entry name" value="Dehydroquinate synthase-like"/>
    <property type="match status" value="1"/>
</dbReference>
<feature type="domain" description="Alcohol dehydrogenase iron-type/glycerol dehydrogenase GldA" evidence="2">
    <location>
        <begin position="8"/>
        <end position="174"/>
    </location>
</feature>
<dbReference type="PROSITE" id="PS00913">
    <property type="entry name" value="ADH_IRON_1"/>
    <property type="match status" value="1"/>
</dbReference>
<dbReference type="InterPro" id="IPR056798">
    <property type="entry name" value="ADH_Fe_C"/>
</dbReference>
<gene>
    <name evidence="4" type="ORF">CRIB_1603</name>
</gene>
<protein>
    <submittedName>
        <fullName evidence="4">NADPH-dependent butanol dehydrogenase</fullName>
    </submittedName>
</protein>
<evidence type="ECO:0000256" key="1">
    <source>
        <dbReference type="ARBA" id="ARBA00023002"/>
    </source>
</evidence>
<organism evidence="4 5">
    <name type="scientific">Romboutsia ilealis</name>
    <dbReference type="NCBI Taxonomy" id="1115758"/>
    <lineage>
        <taxon>Bacteria</taxon>
        <taxon>Bacillati</taxon>
        <taxon>Bacillota</taxon>
        <taxon>Clostridia</taxon>
        <taxon>Peptostreptococcales</taxon>
        <taxon>Peptostreptococcaceae</taxon>
        <taxon>Romboutsia</taxon>
    </lineage>
</organism>
<keyword evidence="1" id="KW-0560">Oxidoreductase</keyword>
<evidence type="ECO:0000313" key="4">
    <source>
        <dbReference type="EMBL" id="CED94210.1"/>
    </source>
</evidence>
<reference evidence="4 5" key="1">
    <citation type="submission" date="2014-04" db="EMBL/GenBank/DDBJ databases">
        <authorList>
            <person name="Hornung B.V."/>
        </authorList>
    </citation>
    <scope>NUCLEOTIDE SEQUENCE [LARGE SCALE GENOMIC DNA]</scope>
    <source>
        <strain evidence="4 5">CRIB</strain>
    </source>
</reference>
<dbReference type="CDD" id="cd08196">
    <property type="entry name" value="Fe-ADH-like"/>
    <property type="match status" value="1"/>
</dbReference>
<evidence type="ECO:0000313" key="5">
    <source>
        <dbReference type="Proteomes" id="UP000245622"/>
    </source>
</evidence>
<dbReference type="PANTHER" id="PTHR11496:SF83">
    <property type="entry name" value="HYDROXYACID-OXOACID TRANSHYDROGENASE, MITOCHONDRIAL"/>
    <property type="match status" value="1"/>
</dbReference>
<dbReference type="Gene3D" id="3.40.50.1970">
    <property type="match status" value="1"/>
</dbReference>
<evidence type="ECO:0000259" key="3">
    <source>
        <dbReference type="Pfam" id="PF25137"/>
    </source>
</evidence>
<sequence length="371" mass="41204">MNYKFGLPVEIIFKCGAVKNINKVIKDNNFKKGILISSERFINSEYGQEILQLLSENVKNIHFGISINPTIEDVERTTKAIKESDADFVIALGGGSILDCAKISSCMAAMDTNIRYFLENKLEINKNIPVIALPTTSGTGSEVTSVSVISDTHTEDKFPIKSYYLYPKIAIIDPELTLTVPKKVTASSGIDVLSHALESYYSKNNNPISDILAIESVKIVMNNLKNAVNNLDNIEYRENMCQASLLAGMAFSVTGTAACHGISYPLTSKYNIPHGEACGITQDKVLLLNSKVEFDRIDKLSKDVGYANVEEFVDEIYKLKKDIGLANNLRNYNIKKDELETIANLCTSLNIFANPYELNKEEILKLLQSIY</sequence>
<dbReference type="Proteomes" id="UP000245622">
    <property type="component" value="Chromosome 1"/>
</dbReference>
<dbReference type="GO" id="GO:0004022">
    <property type="term" value="F:alcohol dehydrogenase (NAD+) activity"/>
    <property type="evidence" value="ECO:0007669"/>
    <property type="project" value="TreeGrafter"/>
</dbReference>
<dbReference type="InterPro" id="IPR001670">
    <property type="entry name" value="ADH_Fe/GldA"/>
</dbReference>
<dbReference type="InterPro" id="IPR039697">
    <property type="entry name" value="Alcohol_dehydrogenase_Fe"/>
</dbReference>
<dbReference type="InterPro" id="IPR018211">
    <property type="entry name" value="ADH_Fe_CS"/>
</dbReference>
<dbReference type="PANTHER" id="PTHR11496">
    <property type="entry name" value="ALCOHOL DEHYDROGENASE"/>
    <property type="match status" value="1"/>
</dbReference>
<accession>A0A1V1I1X8</accession>
<dbReference type="FunFam" id="3.40.50.1970:FF:000003">
    <property type="entry name" value="Alcohol dehydrogenase, iron-containing"/>
    <property type="match status" value="1"/>
</dbReference>
<dbReference type="EMBL" id="LN555523">
    <property type="protein sequence ID" value="CED94210.1"/>
    <property type="molecule type" value="Genomic_DNA"/>
</dbReference>
<dbReference type="KEGG" id="ril:CRIB_1603"/>
<proteinExistence type="predicted"/>
<dbReference type="GO" id="GO:0046872">
    <property type="term" value="F:metal ion binding"/>
    <property type="evidence" value="ECO:0007669"/>
    <property type="project" value="InterPro"/>
</dbReference>
<dbReference type="Pfam" id="PF25137">
    <property type="entry name" value="ADH_Fe_C"/>
    <property type="match status" value="1"/>
</dbReference>
<dbReference type="Gene3D" id="1.20.1090.10">
    <property type="entry name" value="Dehydroquinate synthase-like - alpha domain"/>
    <property type="match status" value="1"/>
</dbReference>
<feature type="domain" description="Fe-containing alcohol dehydrogenase-like C-terminal" evidence="3">
    <location>
        <begin position="185"/>
        <end position="371"/>
    </location>
</feature>
<dbReference type="RefSeq" id="WP_180701751.1">
    <property type="nucleotide sequence ID" value="NZ_LN555523.1"/>
</dbReference>
<keyword evidence="5" id="KW-1185">Reference proteome</keyword>
<dbReference type="AlphaFoldDB" id="A0A1V1I1X8"/>
<name>A0A1V1I1X8_9FIRM</name>
<evidence type="ECO:0000259" key="2">
    <source>
        <dbReference type="Pfam" id="PF00465"/>
    </source>
</evidence>